<accession>A0ABR2RWZ9</accession>
<evidence type="ECO:0000313" key="3">
    <source>
        <dbReference type="Proteomes" id="UP001396334"/>
    </source>
</evidence>
<dbReference type="Proteomes" id="UP001396334">
    <property type="component" value="Unassembled WGS sequence"/>
</dbReference>
<organism evidence="2 3">
    <name type="scientific">Hibiscus sabdariffa</name>
    <name type="common">roselle</name>
    <dbReference type="NCBI Taxonomy" id="183260"/>
    <lineage>
        <taxon>Eukaryota</taxon>
        <taxon>Viridiplantae</taxon>
        <taxon>Streptophyta</taxon>
        <taxon>Embryophyta</taxon>
        <taxon>Tracheophyta</taxon>
        <taxon>Spermatophyta</taxon>
        <taxon>Magnoliopsida</taxon>
        <taxon>eudicotyledons</taxon>
        <taxon>Gunneridae</taxon>
        <taxon>Pentapetalae</taxon>
        <taxon>rosids</taxon>
        <taxon>malvids</taxon>
        <taxon>Malvales</taxon>
        <taxon>Malvaceae</taxon>
        <taxon>Malvoideae</taxon>
        <taxon>Hibiscus</taxon>
    </lineage>
</organism>
<keyword evidence="3" id="KW-1185">Reference proteome</keyword>
<name>A0ABR2RWZ9_9ROSI</name>
<reference evidence="2 3" key="1">
    <citation type="journal article" date="2024" name="G3 (Bethesda)">
        <title>Genome assembly of Hibiscus sabdariffa L. provides insights into metabolisms of medicinal natural products.</title>
        <authorList>
            <person name="Kim T."/>
        </authorList>
    </citation>
    <scope>NUCLEOTIDE SEQUENCE [LARGE SCALE GENOMIC DNA]</scope>
    <source>
        <strain evidence="2">TK-2024</strain>
        <tissue evidence="2">Old leaves</tissue>
    </source>
</reference>
<sequence length="158" mass="17519">MGKKIQAAEKKCRSVVAKYQKQRMQPGLQVSKTQMRGVSEEGQRSLGKLGKTTNLGKGGRTLSISVVGKILYKKRVQKAKETLGVRTKETGLESKMRQKELMAASLMAAKRDAAGTESSYRLANMRKKKLMDKLDTALSELVRARAVETLVMQELGFL</sequence>
<comment type="caution">
    <text evidence="2">The sequence shown here is derived from an EMBL/GenBank/DDBJ whole genome shotgun (WGS) entry which is preliminary data.</text>
</comment>
<proteinExistence type="predicted"/>
<gene>
    <name evidence="2" type="ORF">V6N11_079952</name>
</gene>
<protein>
    <submittedName>
        <fullName evidence="2">Uncharacterized protein</fullName>
    </submittedName>
</protein>
<dbReference type="EMBL" id="JBBPBN010000020">
    <property type="protein sequence ID" value="KAK9017473.1"/>
    <property type="molecule type" value="Genomic_DNA"/>
</dbReference>
<evidence type="ECO:0000313" key="2">
    <source>
        <dbReference type="EMBL" id="KAK9017473.1"/>
    </source>
</evidence>
<evidence type="ECO:0000256" key="1">
    <source>
        <dbReference type="SAM" id="MobiDB-lite"/>
    </source>
</evidence>
<feature type="region of interest" description="Disordered" evidence="1">
    <location>
        <begin position="34"/>
        <end position="54"/>
    </location>
</feature>